<dbReference type="InterPro" id="IPR044925">
    <property type="entry name" value="His-Me_finger_sf"/>
</dbReference>
<name>A0A2Z5HIZ7_9CAUD</name>
<keyword evidence="1" id="KW-0255">Endonuclease</keyword>
<evidence type="ECO:0000313" key="2">
    <source>
        <dbReference type="Proteomes" id="UP000253544"/>
    </source>
</evidence>
<protein>
    <submittedName>
        <fullName evidence="1">Homing endonuclease</fullName>
    </submittedName>
</protein>
<dbReference type="Gene3D" id="3.90.75.20">
    <property type="match status" value="1"/>
</dbReference>
<keyword evidence="1" id="KW-0378">Hydrolase</keyword>
<keyword evidence="2" id="KW-1185">Reference proteome</keyword>
<dbReference type="GeneID" id="54995506"/>
<organism evidence="1 2">
    <name type="scientific">Salmonella phage S113</name>
    <dbReference type="NCBI Taxonomy" id="2231342"/>
    <lineage>
        <taxon>Viruses</taxon>
        <taxon>Duplodnaviria</taxon>
        <taxon>Heunggongvirae</taxon>
        <taxon>Uroviricota</taxon>
        <taxon>Caudoviricetes</taxon>
        <taxon>Demerecviridae</taxon>
        <taxon>Markadamsvirinae</taxon>
        <taxon>Epseptimavirus</taxon>
        <taxon>Epseptimavirus S113</taxon>
    </lineage>
</organism>
<sequence length="193" mass="21709">MHGISLPIPGFEEYLVSLDGLVFSIKSNKILTPITSNYGYLSIRLHKNGQQRNTGVHRILACAFKKLPSLDSELEVDHINTDITYWGLNNLQVLTKEQHLEKTLKDKGFSKLNHDNCCKDCGKAISLKAEKCQECSSHKPKDISITKEIIEVTVRELGWSGAGRKLNYSDNGLRKRYTSLGGNPKELKKLKVL</sequence>
<dbReference type="Proteomes" id="UP000253544">
    <property type="component" value="Segment"/>
</dbReference>
<reference evidence="2" key="1">
    <citation type="submission" date="2018-05" db="EMBL/GenBank/DDBJ databases">
        <title>Host range determinants of Salmonella infecting bacteriophages.</title>
        <authorList>
            <person name="Gencay Y.E."/>
        </authorList>
    </citation>
    <scope>NUCLEOTIDE SEQUENCE [LARGE SCALE GENOMIC DNA]</scope>
</reference>
<keyword evidence="1" id="KW-0540">Nuclease</keyword>
<proteinExistence type="predicted"/>
<dbReference type="GO" id="GO:0004519">
    <property type="term" value="F:endonuclease activity"/>
    <property type="evidence" value="ECO:0007669"/>
    <property type="project" value="UniProtKB-KW"/>
</dbReference>
<dbReference type="RefSeq" id="YP_009804883.1">
    <property type="nucleotide sequence ID" value="NC_048005.1"/>
</dbReference>
<evidence type="ECO:0000313" key="1">
    <source>
        <dbReference type="EMBL" id="AXC40114.1"/>
    </source>
</evidence>
<accession>A0A2Z5HIZ7</accession>
<dbReference type="KEGG" id="vg:54995506"/>
<dbReference type="EMBL" id="MH370366">
    <property type="protein sequence ID" value="AXC40114.1"/>
    <property type="molecule type" value="Genomic_DNA"/>
</dbReference>
<dbReference type="SUPFAM" id="SSF54060">
    <property type="entry name" value="His-Me finger endonucleases"/>
    <property type="match status" value="1"/>
</dbReference>